<dbReference type="SUPFAM" id="SSF82866">
    <property type="entry name" value="Multidrug efflux transporter AcrB transmembrane domain"/>
    <property type="match status" value="2"/>
</dbReference>
<keyword evidence="5" id="KW-0325">Glycoprotein</keyword>
<keyword evidence="2 8" id="KW-0812">Transmembrane</keyword>
<dbReference type="Ensembl" id="ENSCUST00005016263.1">
    <property type="protein sequence ID" value="ENSCUSP00005015664.1"/>
    <property type="gene ID" value="ENSCUSG00005010049.1"/>
</dbReference>
<evidence type="ECO:0000256" key="4">
    <source>
        <dbReference type="ARBA" id="ARBA00023136"/>
    </source>
</evidence>
<evidence type="ECO:0000256" key="5">
    <source>
        <dbReference type="ARBA" id="ARBA00023180"/>
    </source>
</evidence>
<dbReference type="GO" id="GO:0022857">
    <property type="term" value="F:transmembrane transporter activity"/>
    <property type="evidence" value="ECO:0007669"/>
    <property type="project" value="TreeGrafter"/>
</dbReference>
<feature type="region of interest" description="Disordered" evidence="7">
    <location>
        <begin position="61"/>
        <end position="114"/>
    </location>
</feature>
<reference evidence="10" key="1">
    <citation type="submission" date="2020-10" db="EMBL/GenBank/DDBJ databases">
        <title>Catharus ustulatus (Swainson's thrush) genome, bCatUst1, primary haplotype v2.</title>
        <authorList>
            <person name="Delmore K."/>
            <person name="Vafadar M."/>
            <person name="Formenti G."/>
            <person name="Chow W."/>
            <person name="Pelan S."/>
            <person name="Howe K."/>
            <person name="Rhie A."/>
            <person name="Mountcastle J."/>
            <person name="Haase B."/>
            <person name="Fedrigo O."/>
            <person name="Jarvis E.D."/>
        </authorList>
    </citation>
    <scope>NUCLEOTIDE SEQUENCE [LARGE SCALE GENOMIC DNA]</scope>
</reference>
<keyword evidence="3 8" id="KW-1133">Transmembrane helix</keyword>
<keyword evidence="11" id="KW-1185">Reference proteome</keyword>
<feature type="transmembrane region" description="Helical" evidence="8">
    <location>
        <begin position="147"/>
        <end position="170"/>
    </location>
</feature>
<feature type="transmembrane region" description="Helical" evidence="8">
    <location>
        <begin position="547"/>
        <end position="566"/>
    </location>
</feature>
<comment type="similarity">
    <text evidence="6">Belongs to the dispatched family.</text>
</comment>
<comment type="subcellular location">
    <subcellularLocation>
        <location evidence="1">Membrane</location>
        <topology evidence="1">Multi-pass membrane protein</topology>
    </subcellularLocation>
</comment>
<evidence type="ECO:0000256" key="3">
    <source>
        <dbReference type="ARBA" id="ARBA00022989"/>
    </source>
</evidence>
<evidence type="ECO:0000259" key="9">
    <source>
        <dbReference type="PROSITE" id="PS50156"/>
    </source>
</evidence>
<feature type="transmembrane region" description="Helical" evidence="8">
    <location>
        <begin position="995"/>
        <end position="1016"/>
    </location>
</feature>
<dbReference type="Proteomes" id="UP000694563">
    <property type="component" value="Chromosome 6"/>
</dbReference>
<dbReference type="PROSITE" id="PS50156">
    <property type="entry name" value="SSD"/>
    <property type="match status" value="1"/>
</dbReference>
<feature type="transmembrane region" description="Helical" evidence="8">
    <location>
        <begin position="898"/>
        <end position="917"/>
    </location>
</feature>
<keyword evidence="4 8" id="KW-0472">Membrane</keyword>
<dbReference type="GO" id="GO:0016020">
    <property type="term" value="C:membrane"/>
    <property type="evidence" value="ECO:0007669"/>
    <property type="project" value="UniProtKB-SubCell"/>
</dbReference>
<evidence type="ECO:0000256" key="7">
    <source>
        <dbReference type="SAM" id="MobiDB-lite"/>
    </source>
</evidence>
<feature type="transmembrane region" description="Helical" evidence="8">
    <location>
        <begin position="413"/>
        <end position="434"/>
    </location>
</feature>
<feature type="domain" description="SSD" evidence="9">
    <location>
        <begin position="423"/>
        <end position="572"/>
    </location>
</feature>
<feature type="compositionally biased region" description="Polar residues" evidence="7">
    <location>
        <begin position="1322"/>
        <end position="1331"/>
    </location>
</feature>
<evidence type="ECO:0000256" key="6">
    <source>
        <dbReference type="ARBA" id="ARBA00038046"/>
    </source>
</evidence>
<dbReference type="InterPro" id="IPR052081">
    <property type="entry name" value="Dispatched_Hh_regulator"/>
</dbReference>
<evidence type="ECO:0000256" key="1">
    <source>
        <dbReference type="ARBA" id="ARBA00004141"/>
    </source>
</evidence>
<feature type="transmembrane region" description="Helical" evidence="8">
    <location>
        <begin position="517"/>
        <end position="535"/>
    </location>
</feature>
<dbReference type="FunFam" id="1.20.1640.10:FF:000011">
    <property type="entry name" value="Dispatched RND transporter family member 1"/>
    <property type="match status" value="1"/>
</dbReference>
<dbReference type="PANTHER" id="PTHR45951:SF2">
    <property type="entry name" value="PROTEIN DISPATCHED HOMOLOG 2"/>
    <property type="match status" value="1"/>
</dbReference>
<feature type="transmembrane region" description="Helical" evidence="8">
    <location>
        <begin position="954"/>
        <end position="975"/>
    </location>
</feature>
<organism evidence="10 11">
    <name type="scientific">Catharus ustulatus</name>
    <name type="common">Russet-backed thrush</name>
    <name type="synonym">Hylocichla ustulatus</name>
    <dbReference type="NCBI Taxonomy" id="91951"/>
    <lineage>
        <taxon>Eukaryota</taxon>
        <taxon>Metazoa</taxon>
        <taxon>Chordata</taxon>
        <taxon>Craniata</taxon>
        <taxon>Vertebrata</taxon>
        <taxon>Euteleostomi</taxon>
        <taxon>Archelosauria</taxon>
        <taxon>Archosauria</taxon>
        <taxon>Dinosauria</taxon>
        <taxon>Saurischia</taxon>
        <taxon>Theropoda</taxon>
        <taxon>Coelurosauria</taxon>
        <taxon>Aves</taxon>
        <taxon>Neognathae</taxon>
        <taxon>Neoaves</taxon>
        <taxon>Telluraves</taxon>
        <taxon>Australaves</taxon>
        <taxon>Passeriformes</taxon>
        <taxon>Turdidae</taxon>
        <taxon>Catharus</taxon>
    </lineage>
</organism>
<feature type="transmembrane region" description="Helical" evidence="8">
    <location>
        <begin position="190"/>
        <end position="210"/>
    </location>
</feature>
<feature type="compositionally biased region" description="Polar residues" evidence="7">
    <location>
        <begin position="68"/>
        <end position="84"/>
    </location>
</feature>
<name>A0A8C3UMN9_CATUS</name>
<dbReference type="Gene3D" id="1.20.1640.10">
    <property type="entry name" value="Multidrug efflux transporter AcrB transmembrane domain"/>
    <property type="match status" value="2"/>
</dbReference>
<sequence>MQDMGAIKGCARLEAEGPVRCHRPCQTCLAMPEIGNAELSYSGTSWEKICPVHHCPIPASPGLREDNLPSSSHTLGPVSTQSNGQVPSSSQDSQQHHPYYPCNQEESQGSYGLPSLPGHGERPVLCSHLSSEACGGCYSQLIAEWPLAVLVLCSVAAAICTVAGLLVGNLPDFSEPLMVSPYTRASGSHHLADSSALPNPFTIFLLLFITEKSYSQLVFMSTTAGSLWNLQAIQSMCQMEQDKIRSHVHFRDLCQRTEDNECCPSWSLGNYIAVLYNRSSCLEITQGDISHTLALLRACAPDYHRGVLTPSCIGPEAVRQKHSQCAQVPEKCTRFNAIYQLLHFLVDRDFLSPQTMEYQVPSLKYSLLFLPTRKGASMMEIYLDNLETWDLFDNYTSITGMDLGLKQKLFQHYLLLDTKYPVLAILAIFLSISFYLRSVFITLMVLLAVVSSLMISYFLYKVAFRFTYFPFVNLTAVIILSSICANHTFVFFDLWHLSKSQNPSAGLAQWVSQTMHHFAYLMLASCFTTGAAFYASYISNITAIRCFAVYMGTSVLVNLVFMMTWLPSSAVLYERYIATTCIYKPEAYWNNSSHKRAALSVHYVLRALQNTLSETSKLLFEKLLPCGVIKFRYIWICWFAALAIGGAYISCSNPKLKLPTLETSSVQVFRLSHPFERYDSEYCHQFMFERLEHGEGQRMPVTIVWGILPVDNGDHFNPKSNGTLVTDTTFTIQNPDAQKWLLEFCQRVKNKTFYYPDAEQKSTVCFMEEFLRWMDSRQCSQRDHSFNLCCNQFSFPYRSEVFLHCIKMMLLEEGREGTEMYDLGLRFDGEGNVAALVLQFQTVYYYTFNYSRAKQFYDEISLWITEEMETAPVGLQNGWFTSKLELYNLQHSLSTETMVVMGLSIAISFVVLLLTTWNVLLSVFSVTAIAGTVLVTIGLLVLLEWQLNAVESLFISAAVGLSVDFTVNYCISYHLCPHSDRLSRVAFSLKQMSCATAMAASALFSAGVIMLPATVLAYRKLGIFIMMINCISCGFASLFFQSLCCFFGPEKNCGQILWPCAHTMKDYSDDSGPNGNFACGASEKQNRLRKVQESNTANEQYELQPLSRKLSDSFDNSTSTSKLSNRPSVLSEDIQVEDNRCPRVGMHPSLERERQSLQDTLGDQQVSLCQCPALQTSSPYKHSTSETEIHRERLYHSPLPAADIYKIHRCLCSLGSSFDMLNISSETSISDFEQGLKLAESASSCPDALELSDSYGNAERGYLNGKRDTLRLDLRETVFDVSPAASQQNSSSWKNRFGLGNEAPVVLPNSQPDMPDVWIKRSSAQSSGYNS</sequence>
<reference evidence="10" key="2">
    <citation type="submission" date="2025-08" db="UniProtKB">
        <authorList>
            <consortium name="Ensembl"/>
        </authorList>
    </citation>
    <scope>IDENTIFICATION</scope>
</reference>
<feature type="transmembrane region" description="Helical" evidence="8">
    <location>
        <begin position="923"/>
        <end position="942"/>
    </location>
</feature>
<protein>
    <submittedName>
        <fullName evidence="10">Dispatched RND transporter family member 2</fullName>
    </submittedName>
</protein>
<proteinExistence type="inferred from homology"/>
<feature type="transmembrane region" description="Helical" evidence="8">
    <location>
        <begin position="472"/>
        <end position="497"/>
    </location>
</feature>
<feature type="transmembrane region" description="Helical" evidence="8">
    <location>
        <begin position="440"/>
        <end position="460"/>
    </location>
</feature>
<dbReference type="GO" id="GO:0007224">
    <property type="term" value="P:smoothened signaling pathway"/>
    <property type="evidence" value="ECO:0007669"/>
    <property type="project" value="TreeGrafter"/>
</dbReference>
<accession>A0A8C3UMN9</accession>
<evidence type="ECO:0000256" key="2">
    <source>
        <dbReference type="ARBA" id="ARBA00022692"/>
    </source>
</evidence>
<dbReference type="PANTHER" id="PTHR45951">
    <property type="entry name" value="PROTEIN DISPATCHED-RELATED"/>
    <property type="match status" value="1"/>
</dbReference>
<evidence type="ECO:0000313" key="11">
    <source>
        <dbReference type="Proteomes" id="UP000694563"/>
    </source>
</evidence>
<reference evidence="10" key="3">
    <citation type="submission" date="2025-09" db="UniProtKB">
        <authorList>
            <consortium name="Ensembl"/>
        </authorList>
    </citation>
    <scope>IDENTIFICATION</scope>
</reference>
<feature type="region of interest" description="Disordered" evidence="7">
    <location>
        <begin position="1304"/>
        <end position="1331"/>
    </location>
</feature>
<feature type="region of interest" description="Disordered" evidence="7">
    <location>
        <begin position="1110"/>
        <end position="1130"/>
    </location>
</feature>
<evidence type="ECO:0000256" key="8">
    <source>
        <dbReference type="SAM" id="Phobius"/>
    </source>
</evidence>
<feature type="compositionally biased region" description="Polar residues" evidence="7">
    <location>
        <begin position="1113"/>
        <end position="1128"/>
    </location>
</feature>
<dbReference type="InterPro" id="IPR000731">
    <property type="entry name" value="SSD"/>
</dbReference>
<evidence type="ECO:0000313" key="10">
    <source>
        <dbReference type="Ensembl" id="ENSCUSP00005015664.1"/>
    </source>
</evidence>